<reference evidence="2" key="1">
    <citation type="journal article" date="2020" name="G3 (Bethesda)">
        <title>High-Quality Assemblies for Three Invasive Social Wasps from the &lt;i&gt;Vespula&lt;/i&gt; Genus.</title>
        <authorList>
            <person name="Harrop T.W.R."/>
            <person name="Guhlin J."/>
            <person name="McLaughlin G.M."/>
            <person name="Permina E."/>
            <person name="Stockwell P."/>
            <person name="Gilligan J."/>
            <person name="Le Lec M.F."/>
            <person name="Gruber M.A.M."/>
            <person name="Quinn O."/>
            <person name="Lovegrove M."/>
            <person name="Duncan E.J."/>
            <person name="Remnant E.J."/>
            <person name="Van Eeckhoven J."/>
            <person name="Graham B."/>
            <person name="Knapp R.A."/>
            <person name="Langford K.W."/>
            <person name="Kronenberg Z."/>
            <person name="Press M.O."/>
            <person name="Eacker S.M."/>
            <person name="Wilson-Rankin E.E."/>
            <person name="Purcell J."/>
            <person name="Lester P.J."/>
            <person name="Dearden P.K."/>
        </authorList>
    </citation>
    <scope>NUCLEOTIDE SEQUENCE</scope>
    <source>
        <strain evidence="2">Volc-1</strain>
    </source>
</reference>
<evidence type="ECO:0000313" key="2">
    <source>
        <dbReference type="EMBL" id="KAF7431855.1"/>
    </source>
</evidence>
<dbReference type="PANTHER" id="PTHR35711:SF1">
    <property type="entry name" value="ECTODERMAL, ISOFORM F"/>
    <property type="match status" value="1"/>
</dbReference>
<protein>
    <submittedName>
        <fullName evidence="2">Uncharacterized protein</fullName>
    </submittedName>
</protein>
<comment type="caution">
    <text evidence="2">The sequence shown here is derived from an EMBL/GenBank/DDBJ whole genome shotgun (WGS) entry which is preliminary data.</text>
</comment>
<organism evidence="2 3">
    <name type="scientific">Vespula pensylvanica</name>
    <name type="common">Western yellow jacket</name>
    <name type="synonym">Wasp</name>
    <dbReference type="NCBI Taxonomy" id="30213"/>
    <lineage>
        <taxon>Eukaryota</taxon>
        <taxon>Metazoa</taxon>
        <taxon>Ecdysozoa</taxon>
        <taxon>Arthropoda</taxon>
        <taxon>Hexapoda</taxon>
        <taxon>Insecta</taxon>
        <taxon>Pterygota</taxon>
        <taxon>Neoptera</taxon>
        <taxon>Endopterygota</taxon>
        <taxon>Hymenoptera</taxon>
        <taxon>Apocrita</taxon>
        <taxon>Aculeata</taxon>
        <taxon>Vespoidea</taxon>
        <taxon>Vespidae</taxon>
        <taxon>Vespinae</taxon>
        <taxon>Vespula</taxon>
    </lineage>
</organism>
<gene>
    <name evidence="2" type="ORF">H0235_004779</name>
</gene>
<dbReference type="Proteomes" id="UP000600918">
    <property type="component" value="Unassembled WGS sequence"/>
</dbReference>
<feature type="compositionally biased region" description="Acidic residues" evidence="1">
    <location>
        <begin position="1"/>
        <end position="17"/>
    </location>
</feature>
<sequence length="293" mass="32529">MKEEKEKEEEEEEEEEGEKEKEVEENLAECGFKEKWGHVFSVKFLVKFCRSFVGSLEKEELEDFERVVCEGLEARRSVESGGRKARGEVEARRVTGKIKCFKKIKTIEIFHRYDRCDEGESIPQVERLDLRKNGEEEKREVESGATWVFGGGGGVWQCALSIVSSGGGGGGDDGTTPGRRLSASSRRRSGGGEEKRPIGAQAHPRKSQCSLLSSSCPPTYPCLPLSLCLHSFAKATGSGFCASHRNDNLANDDNNDDDDNDDDDDGDDDDNDDDDDDNDVDDELSHSDKKIYA</sequence>
<evidence type="ECO:0000313" key="3">
    <source>
        <dbReference type="Proteomes" id="UP000600918"/>
    </source>
</evidence>
<name>A0A834UCV5_VESPE</name>
<feature type="compositionally biased region" description="Basic and acidic residues" evidence="1">
    <location>
        <begin position="283"/>
        <end position="293"/>
    </location>
</feature>
<dbReference type="AlphaFoldDB" id="A0A834UCV5"/>
<feature type="region of interest" description="Disordered" evidence="1">
    <location>
        <begin position="248"/>
        <end position="293"/>
    </location>
</feature>
<feature type="compositionally biased region" description="Acidic residues" evidence="1">
    <location>
        <begin position="253"/>
        <end position="282"/>
    </location>
</feature>
<dbReference type="EMBL" id="JACSDY010000003">
    <property type="protein sequence ID" value="KAF7431855.1"/>
    <property type="molecule type" value="Genomic_DNA"/>
</dbReference>
<proteinExistence type="predicted"/>
<feature type="region of interest" description="Disordered" evidence="1">
    <location>
        <begin position="1"/>
        <end position="23"/>
    </location>
</feature>
<dbReference type="PANTHER" id="PTHR35711">
    <property type="entry name" value="EXPRESSED PROTEIN"/>
    <property type="match status" value="1"/>
</dbReference>
<accession>A0A834UCV5</accession>
<evidence type="ECO:0000256" key="1">
    <source>
        <dbReference type="SAM" id="MobiDB-lite"/>
    </source>
</evidence>
<keyword evidence="3" id="KW-1185">Reference proteome</keyword>
<feature type="region of interest" description="Disordered" evidence="1">
    <location>
        <begin position="166"/>
        <end position="210"/>
    </location>
</feature>